<dbReference type="AlphaFoldDB" id="A0A5P2CHL6"/>
<dbReference type="Pfam" id="PF01636">
    <property type="entry name" value="APH"/>
    <property type="match status" value="1"/>
</dbReference>
<dbReference type="SUPFAM" id="SSF56112">
    <property type="entry name" value="Protein kinase-like (PK-like)"/>
    <property type="match status" value="1"/>
</dbReference>
<evidence type="ECO:0000259" key="2">
    <source>
        <dbReference type="Pfam" id="PF01636"/>
    </source>
</evidence>
<name>A0A5P2CHL6_STRVZ</name>
<proteinExistence type="predicted"/>
<gene>
    <name evidence="3" type="ORF">DEJ49_04260</name>
</gene>
<dbReference type="InterPro" id="IPR011009">
    <property type="entry name" value="Kinase-like_dom_sf"/>
</dbReference>
<evidence type="ECO:0000256" key="1">
    <source>
        <dbReference type="SAM" id="Phobius"/>
    </source>
</evidence>
<reference evidence="3 4" key="1">
    <citation type="submission" date="2018-05" db="EMBL/GenBank/DDBJ databases">
        <title>Streptomyces venezuelae.</title>
        <authorList>
            <person name="Kim W."/>
            <person name="Lee N."/>
            <person name="Cho B.-K."/>
        </authorList>
    </citation>
    <scope>NUCLEOTIDE SEQUENCE [LARGE SCALE GENOMIC DNA]</scope>
    <source>
        <strain evidence="3 4">ATCC 14585</strain>
    </source>
</reference>
<evidence type="ECO:0000313" key="4">
    <source>
        <dbReference type="Proteomes" id="UP000324015"/>
    </source>
</evidence>
<keyword evidence="1" id="KW-0472">Membrane</keyword>
<dbReference type="Gene3D" id="3.90.1200.10">
    <property type="match status" value="1"/>
</dbReference>
<accession>A0A5P2CHL6</accession>
<keyword evidence="1" id="KW-0812">Transmembrane</keyword>
<feature type="domain" description="Aminoglycoside phosphotransferase" evidence="2">
    <location>
        <begin position="220"/>
        <end position="349"/>
    </location>
</feature>
<keyword evidence="1" id="KW-1133">Transmembrane helix</keyword>
<dbReference type="InterPro" id="IPR002575">
    <property type="entry name" value="Aminoglycoside_PTrfase"/>
</dbReference>
<feature type="transmembrane region" description="Helical" evidence="1">
    <location>
        <begin position="32"/>
        <end position="52"/>
    </location>
</feature>
<dbReference type="Proteomes" id="UP000324015">
    <property type="component" value="Chromosome"/>
</dbReference>
<organism evidence="3 4">
    <name type="scientific">Streptomyces venezuelae</name>
    <dbReference type="NCBI Taxonomy" id="54571"/>
    <lineage>
        <taxon>Bacteria</taxon>
        <taxon>Bacillati</taxon>
        <taxon>Actinomycetota</taxon>
        <taxon>Actinomycetes</taxon>
        <taxon>Kitasatosporales</taxon>
        <taxon>Streptomycetaceae</taxon>
        <taxon>Streptomyces</taxon>
    </lineage>
</organism>
<sequence>MIRDEELAALLRAAPWMSEDGRKADRYERVDHAVLGSAVVLLVVAAVGGPAAGRRFFVPVEIGGGRYEGGGPREAHAVEEFHTEAVRRTLAGGTLRTERGGAVEFRGAGGAPAGSLPEVRPLPFEQGWSSNALSLVEIGGVPHIHKTYRGLDDDVREPDLLRLMNGTGRTPEWAGDYAYTDPASGTRHPLGVVYRYAPGEGIDVPLRQNLRSLWPALSRLLAHGAPEAVARHHLRPLEGQLRDAGRFLRGFHADLADRLGDGSPQPAYPAGERLAQAERRLADLHDRTTADPALPARTVRDAFTSLAAEVAQLHAELDRSGPSWSGGGPCHGDLHLSHLLWNPPALIDLSTPSTAPTAPGWAAQSPLEDIVALQRGLEYFAADEAAFEAANRLGVESLETMLGSLDAAPHLSPAQQAEIRRVFEVADRWRDRVRELLLGPGPASDEPLRRLLYLRRLLHELAYNHAHTRPYHAAIDLRHALRLGGGGSGAHRDSEDVRPC</sequence>
<dbReference type="RefSeq" id="WP_150182530.1">
    <property type="nucleotide sequence ID" value="NZ_CP029191.1"/>
</dbReference>
<protein>
    <recommendedName>
        <fullName evidence="2">Aminoglycoside phosphotransferase domain-containing protein</fullName>
    </recommendedName>
</protein>
<evidence type="ECO:0000313" key="3">
    <source>
        <dbReference type="EMBL" id="QES40299.1"/>
    </source>
</evidence>
<dbReference type="EMBL" id="CP029191">
    <property type="protein sequence ID" value="QES40299.1"/>
    <property type="molecule type" value="Genomic_DNA"/>
</dbReference>